<dbReference type="PANTHER" id="PTHR30288">
    <property type="entry name" value="FLAGELLAR CAP/ASSEMBLY PROTEIN FLID"/>
    <property type="match status" value="1"/>
</dbReference>
<dbReference type="PANTHER" id="PTHR30288:SF0">
    <property type="entry name" value="FLAGELLAR HOOK-ASSOCIATED PROTEIN 2"/>
    <property type="match status" value="1"/>
</dbReference>
<gene>
    <name evidence="1" type="ORF">GZH47_21720</name>
</gene>
<dbReference type="KEGG" id="prz:GZH47_21720"/>
<proteinExistence type="predicted"/>
<evidence type="ECO:0008006" key="3">
    <source>
        <dbReference type="Google" id="ProtNLM"/>
    </source>
</evidence>
<dbReference type="RefSeq" id="WP_162643120.1">
    <property type="nucleotide sequence ID" value="NZ_CP048286.1"/>
</dbReference>
<dbReference type="GO" id="GO:0009421">
    <property type="term" value="C:bacterial-type flagellum filament cap"/>
    <property type="evidence" value="ECO:0007669"/>
    <property type="project" value="InterPro"/>
</dbReference>
<evidence type="ECO:0000313" key="1">
    <source>
        <dbReference type="EMBL" id="QHW33144.1"/>
    </source>
</evidence>
<dbReference type="EMBL" id="CP048286">
    <property type="protein sequence ID" value="QHW33144.1"/>
    <property type="molecule type" value="Genomic_DNA"/>
</dbReference>
<dbReference type="InterPro" id="IPR040026">
    <property type="entry name" value="FliD"/>
</dbReference>
<dbReference type="GO" id="GO:0071973">
    <property type="term" value="P:bacterial-type flagellum-dependent cell motility"/>
    <property type="evidence" value="ECO:0007669"/>
    <property type="project" value="TreeGrafter"/>
</dbReference>
<reference evidence="1 2" key="1">
    <citation type="submission" date="2020-02" db="EMBL/GenBank/DDBJ databases">
        <title>Paenibacillus sp. nov., isolated from rhizosphere soil of tomato.</title>
        <authorList>
            <person name="Weon H.-Y."/>
            <person name="Lee S.A."/>
        </authorList>
    </citation>
    <scope>NUCLEOTIDE SEQUENCE [LARGE SCALE GENOMIC DNA]</scope>
    <source>
        <strain evidence="1 2">14171R-81</strain>
    </source>
</reference>
<organism evidence="1 2">
    <name type="scientific">Paenibacillus rhizovicinus</name>
    <dbReference type="NCBI Taxonomy" id="2704463"/>
    <lineage>
        <taxon>Bacteria</taxon>
        <taxon>Bacillati</taxon>
        <taxon>Bacillota</taxon>
        <taxon>Bacilli</taxon>
        <taxon>Bacillales</taxon>
        <taxon>Paenibacillaceae</taxon>
        <taxon>Paenibacillus</taxon>
    </lineage>
</organism>
<name>A0A6C0P3P8_9BACL</name>
<dbReference type="Proteomes" id="UP000479114">
    <property type="component" value="Chromosome"/>
</dbReference>
<keyword evidence="2" id="KW-1185">Reference proteome</keyword>
<evidence type="ECO:0000313" key="2">
    <source>
        <dbReference type="Proteomes" id="UP000479114"/>
    </source>
</evidence>
<sequence>MYPYSYADNYWWWNNRNKGAAKQSHDLKPVRVKVPASLPREARESLQAALEASTAWLEQCVRVRDAVSDFTQRNCALLANRTVGAEGNISGRAENGAPIGQFTVQIDSIARSQRNVSFDVMPFAPSVIAPGVHRMNVYADSFSEVYTIAVRQGESNIAALRKLRDAVNASSLHVRAELETEPSAGIVRVELSAIHSGTEHAFLLEDLDHGKIVKASGIGRVAMPASNAVFAIDGGAAAVSSTNRITAWNDQATLDITFAGIGSTSTVRVEPDLTNLSERLRFLAEGINTLHAIQTDSRGSLEPTLMKPIDEAMTHAGAKTAGIYRLHDGSWQLDEEKLLAAASLRFEDLKRQLTGRNGFAAALGEELRRTASLPTKALINVKSDAFQPFTRYSASSEPYLQLRLSGFHVDDVL</sequence>
<dbReference type="AlphaFoldDB" id="A0A6C0P3P8"/>
<accession>A0A6C0P3P8</accession>
<protein>
    <recommendedName>
        <fullName evidence="3">Flagellar hook-associated protein 2 C-terminal domain-containing protein</fullName>
    </recommendedName>
</protein>